<gene>
    <name evidence="3" type="ORF">BHS09_24715</name>
</gene>
<evidence type="ECO:0000256" key="1">
    <source>
        <dbReference type="SAM" id="MobiDB-lite"/>
    </source>
</evidence>
<protein>
    <recommendedName>
        <fullName evidence="5">Lipoprotein</fullName>
    </recommendedName>
</protein>
<dbReference type="Proteomes" id="UP000320179">
    <property type="component" value="Chromosome"/>
</dbReference>
<keyword evidence="2" id="KW-0732">Signal</keyword>
<dbReference type="RefSeq" id="WP_140876391.1">
    <property type="nucleotide sequence ID" value="NZ_CP017169.1"/>
</dbReference>
<reference evidence="3 4" key="1">
    <citation type="journal article" date="2019" name="Science">
        <title>Social genes are selection hotspots in kin groups of a soil microbe.</title>
        <authorList>
            <person name="Wielgoss S."/>
            <person name="Wolfensberger R."/>
            <person name="Sun L."/>
            <person name="Fiegna F."/>
            <person name="Velicer G.J."/>
        </authorList>
    </citation>
    <scope>NUCLEOTIDE SEQUENCE [LARGE SCALE GENOMIC DNA]</scope>
    <source>
        <strain evidence="3 4">MC3.5.9c15</strain>
    </source>
</reference>
<feature type="signal peptide" evidence="2">
    <location>
        <begin position="1"/>
        <end position="20"/>
    </location>
</feature>
<dbReference type="AlphaFoldDB" id="A0AAE6KU60"/>
<evidence type="ECO:0000313" key="4">
    <source>
        <dbReference type="Proteomes" id="UP000320179"/>
    </source>
</evidence>
<feature type="chain" id="PRO_5042002013" description="Lipoprotein" evidence="2">
    <location>
        <begin position="21"/>
        <end position="253"/>
    </location>
</feature>
<sequence>MKWLAMGSLGLALCTGCSGAEVEQAGPGDSETPVNTTTEASVVLRIEVEPGHTVTFHEPAPGALYLAEHKLPAQSFVLGDKESANALLAFERLRPGAPVPAELQAAYDRALNLPSDVNEQESYAGGGEREDASARAQRPGVSEQALTSSSSAATFVNNGGCNWGPKWSTCAVNWANGYYAYSTSTSGLCGVDHYSGNGVIIQITVGSTISSVFQGAGTHAQYSLGSAGVSTTRRLDITNASGDSFHVGCRWGI</sequence>
<evidence type="ECO:0000313" key="3">
    <source>
        <dbReference type="EMBL" id="QDE69921.1"/>
    </source>
</evidence>
<evidence type="ECO:0008006" key="5">
    <source>
        <dbReference type="Google" id="ProtNLM"/>
    </source>
</evidence>
<organism evidence="3 4">
    <name type="scientific">Myxococcus xanthus</name>
    <dbReference type="NCBI Taxonomy" id="34"/>
    <lineage>
        <taxon>Bacteria</taxon>
        <taxon>Pseudomonadati</taxon>
        <taxon>Myxococcota</taxon>
        <taxon>Myxococcia</taxon>
        <taxon>Myxococcales</taxon>
        <taxon>Cystobacterineae</taxon>
        <taxon>Myxococcaceae</taxon>
        <taxon>Myxococcus</taxon>
    </lineage>
</organism>
<name>A0AAE6KU60_MYXXA</name>
<feature type="region of interest" description="Disordered" evidence="1">
    <location>
        <begin position="118"/>
        <end position="146"/>
    </location>
</feature>
<evidence type="ECO:0000256" key="2">
    <source>
        <dbReference type="SAM" id="SignalP"/>
    </source>
</evidence>
<dbReference type="EMBL" id="CP017174">
    <property type="protein sequence ID" value="QDE69921.1"/>
    <property type="molecule type" value="Genomic_DNA"/>
</dbReference>
<accession>A0AAE6KU60</accession>
<proteinExistence type="predicted"/>